<dbReference type="InterPro" id="IPR036291">
    <property type="entry name" value="NAD(P)-bd_dom_sf"/>
</dbReference>
<sequence length="418" mass="47710">MAINIDRTVLIKQFTDHLILFGSTGLVGSLTLNELRKTDFHLNNYQDIQQKLDSCQRPEVVNFRFDKFIYCINRKIKQLCSPGDGQFNEKDGFEILKYNKKEYSVSKIKRLPPGISSDFGKSSDGVNIPKTISVRGDCIDEILNFCIEKQRYQVEYLSESDERIWLNFNIYVIQISSPDSRKWTGLLPLIFSGCISIKSKSANAIMETRLPPLDEIPTMICALGPSSSGNNTVDRNYADHELTFQLVRAFNNCEGKRLVIITTFNNVLISHIFPYFRTKSKLEYDLQYKLSPRLGQLIVLRPGPLVGDHTNLNEKRVTVKHSSNLLKQVLYYKKCCFQCKLLLFKECRRTGFRTKASEIIAKSMYRKPGSWILGYCLPATKVAHTAALKAVEPPVIRTGTKHLVEIITSEEMDNSVPN</sequence>
<dbReference type="EMBL" id="CP059271">
    <property type="protein sequence ID" value="QLQ80938.1"/>
    <property type="molecule type" value="Genomic_DNA"/>
</dbReference>
<evidence type="ECO:0000313" key="1">
    <source>
        <dbReference type="EMBL" id="QLQ80938.1"/>
    </source>
</evidence>
<dbReference type="Pfam" id="PF08732">
    <property type="entry name" value="HIM1"/>
    <property type="match status" value="1"/>
</dbReference>
<dbReference type="Proteomes" id="UP000510647">
    <property type="component" value="Chromosome 5"/>
</dbReference>
<accession>A0A7H9HT78</accession>
<dbReference type="AlphaFoldDB" id="A0A7H9HT78"/>
<protein>
    <submittedName>
        <fullName evidence="1">Uncharacterized protein</fullName>
    </submittedName>
</protein>
<dbReference type="SUPFAM" id="SSF51735">
    <property type="entry name" value="NAD(P)-binding Rossmann-fold domains"/>
    <property type="match status" value="1"/>
</dbReference>
<keyword evidence="2" id="KW-1185">Reference proteome</keyword>
<organism evidence="1 2">
    <name type="scientific">Torulaspora globosa</name>
    <dbReference type="NCBI Taxonomy" id="48254"/>
    <lineage>
        <taxon>Eukaryota</taxon>
        <taxon>Fungi</taxon>
        <taxon>Dikarya</taxon>
        <taxon>Ascomycota</taxon>
        <taxon>Saccharomycotina</taxon>
        <taxon>Saccharomycetes</taxon>
        <taxon>Saccharomycetales</taxon>
        <taxon>Saccharomycetaceae</taxon>
        <taxon>Torulaspora</taxon>
    </lineage>
</organism>
<dbReference type="Gene3D" id="3.40.50.720">
    <property type="entry name" value="NAD(P)-binding Rossmann-like Domain"/>
    <property type="match status" value="1"/>
</dbReference>
<proteinExistence type="predicted"/>
<dbReference type="OrthoDB" id="4067292at2759"/>
<evidence type="ECO:0000313" key="2">
    <source>
        <dbReference type="Proteomes" id="UP000510647"/>
    </source>
</evidence>
<dbReference type="InterPro" id="IPR014843">
    <property type="entry name" value="Him1/Fmp52"/>
</dbReference>
<reference evidence="1 2" key="1">
    <citation type="submission" date="2020-06" db="EMBL/GenBank/DDBJ databases">
        <title>The yeast mating-type switching endonuclease HO is a domesticated member of an unorthodox homing genetic element family.</title>
        <authorList>
            <person name="Coughlan A.Y."/>
            <person name="Lombardi L."/>
            <person name="Braun-Galleani S."/>
            <person name="Martos A.R."/>
            <person name="Galeote V."/>
            <person name="Bigey F."/>
            <person name="Dequin S."/>
            <person name="Byrne K.P."/>
            <person name="Wolfe K.H."/>
        </authorList>
    </citation>
    <scope>NUCLEOTIDE SEQUENCE [LARGE SCALE GENOMIC DNA]</scope>
    <source>
        <strain evidence="1 2">CBS2947</strain>
    </source>
</reference>
<name>A0A7H9HT78_9SACH</name>
<gene>
    <name evidence="1" type="ORF">HG537_0E02930</name>
</gene>